<gene>
    <name evidence="7" type="ORF">GCM10007874_35290</name>
</gene>
<evidence type="ECO:0000256" key="4">
    <source>
        <dbReference type="ARBA" id="ARBA00023136"/>
    </source>
</evidence>
<keyword evidence="8" id="KW-1185">Reference proteome</keyword>
<keyword evidence="3 5" id="KW-1133">Transmembrane helix</keyword>
<evidence type="ECO:0000313" key="8">
    <source>
        <dbReference type="Proteomes" id="UP001156882"/>
    </source>
</evidence>
<evidence type="ECO:0000256" key="2">
    <source>
        <dbReference type="ARBA" id="ARBA00022692"/>
    </source>
</evidence>
<dbReference type="Gene3D" id="1.10.3720.10">
    <property type="entry name" value="MetI-like"/>
    <property type="match status" value="1"/>
</dbReference>
<evidence type="ECO:0000256" key="1">
    <source>
        <dbReference type="ARBA" id="ARBA00004651"/>
    </source>
</evidence>
<keyword evidence="4 5" id="KW-0472">Membrane</keyword>
<dbReference type="Proteomes" id="UP001156882">
    <property type="component" value="Unassembled WGS sequence"/>
</dbReference>
<reference evidence="8" key="1">
    <citation type="journal article" date="2019" name="Int. J. Syst. Evol. Microbiol.">
        <title>The Global Catalogue of Microorganisms (GCM) 10K type strain sequencing project: providing services to taxonomists for standard genome sequencing and annotation.</title>
        <authorList>
            <consortium name="The Broad Institute Genomics Platform"/>
            <consortium name="The Broad Institute Genome Sequencing Center for Infectious Disease"/>
            <person name="Wu L."/>
            <person name="Ma J."/>
        </authorList>
    </citation>
    <scope>NUCLEOTIDE SEQUENCE [LARGE SCALE GENOMIC DNA]</scope>
    <source>
        <strain evidence="8">NBRC 101365</strain>
    </source>
</reference>
<feature type="transmembrane region" description="Helical" evidence="5">
    <location>
        <begin position="60"/>
        <end position="80"/>
    </location>
</feature>
<protein>
    <recommendedName>
        <fullName evidence="6">ABC transmembrane type-1 domain-containing protein</fullName>
    </recommendedName>
</protein>
<dbReference type="InterPro" id="IPR000515">
    <property type="entry name" value="MetI-like"/>
</dbReference>
<keyword evidence="2 5" id="KW-0812">Transmembrane</keyword>
<dbReference type="InterPro" id="IPR035906">
    <property type="entry name" value="MetI-like_sf"/>
</dbReference>
<feature type="domain" description="ABC transmembrane type-1" evidence="6">
    <location>
        <begin position="1"/>
        <end position="76"/>
    </location>
</feature>
<dbReference type="PROSITE" id="PS50928">
    <property type="entry name" value="ABC_TM1"/>
    <property type="match status" value="1"/>
</dbReference>
<evidence type="ECO:0000256" key="5">
    <source>
        <dbReference type="SAM" id="Phobius"/>
    </source>
</evidence>
<comment type="caution">
    <text evidence="7">The sequence shown here is derived from an EMBL/GenBank/DDBJ whole genome shotgun (WGS) entry which is preliminary data.</text>
</comment>
<name>A0ABQ6CLL0_9HYPH</name>
<dbReference type="EMBL" id="BSPC01000028">
    <property type="protein sequence ID" value="GLS20512.1"/>
    <property type="molecule type" value="Genomic_DNA"/>
</dbReference>
<accession>A0ABQ6CLL0</accession>
<proteinExistence type="predicted"/>
<evidence type="ECO:0000259" key="6">
    <source>
        <dbReference type="PROSITE" id="PS50928"/>
    </source>
</evidence>
<sequence>MLIPLLLPGALAALLLVMVRTIAMFELTFLIAGSDSQTLVVSLYAAVTASGVRAPQSIDAMAVIYMLSTLIWLVIALRFINPTQMVTRVKKQPAH</sequence>
<dbReference type="SUPFAM" id="SSF161098">
    <property type="entry name" value="MetI-like"/>
    <property type="match status" value="1"/>
</dbReference>
<evidence type="ECO:0000313" key="7">
    <source>
        <dbReference type="EMBL" id="GLS20512.1"/>
    </source>
</evidence>
<organism evidence="7 8">
    <name type="scientific">Labrys miyagiensis</name>
    <dbReference type="NCBI Taxonomy" id="346912"/>
    <lineage>
        <taxon>Bacteria</taxon>
        <taxon>Pseudomonadati</taxon>
        <taxon>Pseudomonadota</taxon>
        <taxon>Alphaproteobacteria</taxon>
        <taxon>Hyphomicrobiales</taxon>
        <taxon>Xanthobacteraceae</taxon>
        <taxon>Labrys</taxon>
    </lineage>
</organism>
<evidence type="ECO:0000256" key="3">
    <source>
        <dbReference type="ARBA" id="ARBA00022989"/>
    </source>
</evidence>
<comment type="subcellular location">
    <subcellularLocation>
        <location evidence="1">Cell membrane</location>
        <topology evidence="1">Multi-pass membrane protein</topology>
    </subcellularLocation>
</comment>